<evidence type="ECO:0000256" key="4">
    <source>
        <dbReference type="ARBA" id="ARBA00022729"/>
    </source>
</evidence>
<sequence>MFRSFFTAVVFGTALAATAVSAEIELKFATDSGDRDSPSGIALANWANAVKEGSNGEIDVKIFYQNELGGQLEVFDLFVAGEVDAMISWPSTSYDKRIGILNTPYMVTSWEEALDAYKPGGWANGVLNTVFNDIGLKYFGAWPEGFSGVATRGSYATDVAAAANIKVRTPPLFPFPQILESMGYQSAAIDWGEVYTSIQTGVVDGDAGNVIYWDYEYFRDVLDYYVRTKHTFVTGNLLVNLETYEDLTDEHKRLIEDAAVAVMETRFKAARDEDQHYVDQWVQSGKEYLELTDEQLAPIAQKVRAEVWPQMEPDVGKEIMDLIRAQVN</sequence>
<dbReference type="GO" id="GO:0042597">
    <property type="term" value="C:periplasmic space"/>
    <property type="evidence" value="ECO:0007669"/>
    <property type="project" value="UniProtKB-SubCell"/>
</dbReference>
<protein>
    <submittedName>
        <fullName evidence="7">TRAP-type C4-dicarboxylate transport system, periplasmic component</fullName>
    </submittedName>
</protein>
<dbReference type="InterPro" id="IPR038404">
    <property type="entry name" value="TRAP_DctP_sf"/>
</dbReference>
<dbReference type="RefSeq" id="WP_206018458.1">
    <property type="nucleotide sequence ID" value="NZ_KN293981.1"/>
</dbReference>
<evidence type="ECO:0000256" key="6">
    <source>
        <dbReference type="SAM" id="SignalP"/>
    </source>
</evidence>
<keyword evidence="4 6" id="KW-0732">Signal</keyword>
<evidence type="ECO:0000256" key="3">
    <source>
        <dbReference type="ARBA" id="ARBA00022448"/>
    </source>
</evidence>
<comment type="similarity">
    <text evidence="2">Belongs to the bacterial solute-binding protein 7 family.</text>
</comment>
<accession>A0A0A0HI17</accession>
<dbReference type="InterPro" id="IPR018389">
    <property type="entry name" value="DctP_fam"/>
</dbReference>
<feature type="chain" id="PRO_5001970045" evidence="6">
    <location>
        <begin position="23"/>
        <end position="328"/>
    </location>
</feature>
<dbReference type="PATRIC" id="fig|1288298.3.peg.2759"/>
<evidence type="ECO:0000256" key="2">
    <source>
        <dbReference type="ARBA" id="ARBA00009023"/>
    </source>
</evidence>
<dbReference type="eggNOG" id="COG1638">
    <property type="taxonomic scope" value="Bacteria"/>
</dbReference>
<dbReference type="GO" id="GO:0055085">
    <property type="term" value="P:transmembrane transport"/>
    <property type="evidence" value="ECO:0007669"/>
    <property type="project" value="InterPro"/>
</dbReference>
<dbReference type="PANTHER" id="PTHR33376:SF7">
    <property type="entry name" value="C4-DICARBOXYLATE-BINDING PROTEIN DCTB"/>
    <property type="match status" value="1"/>
</dbReference>
<keyword evidence="3" id="KW-0813">Transport</keyword>
<gene>
    <name evidence="7" type="ORF">rosmuc_02741</name>
</gene>
<dbReference type="AlphaFoldDB" id="A0A0A0HI17"/>
<dbReference type="NCBIfam" id="NF037995">
    <property type="entry name" value="TRAP_S1"/>
    <property type="match status" value="1"/>
</dbReference>
<dbReference type="EMBL" id="AONH01000014">
    <property type="protein sequence ID" value="KGM87427.1"/>
    <property type="molecule type" value="Genomic_DNA"/>
</dbReference>
<dbReference type="HOGENOM" id="CLU_036176_1_2_5"/>
<dbReference type="Gene3D" id="3.40.190.170">
    <property type="entry name" value="Bacterial extracellular solute-binding protein, family 7"/>
    <property type="match status" value="1"/>
</dbReference>
<keyword evidence="5" id="KW-0574">Periplasm</keyword>
<proteinExistence type="inferred from homology"/>
<name>A0A0A0HI17_9RHOB</name>
<dbReference type="PANTHER" id="PTHR33376">
    <property type="match status" value="1"/>
</dbReference>
<comment type="caution">
    <text evidence="7">The sequence shown here is derived from an EMBL/GenBank/DDBJ whole genome shotgun (WGS) entry which is preliminary data.</text>
</comment>
<evidence type="ECO:0000313" key="8">
    <source>
        <dbReference type="Proteomes" id="UP000030021"/>
    </source>
</evidence>
<evidence type="ECO:0000256" key="1">
    <source>
        <dbReference type="ARBA" id="ARBA00004418"/>
    </source>
</evidence>
<organism evidence="7 8">
    <name type="scientific">Roseovarius mucosus DSM 17069</name>
    <dbReference type="NCBI Taxonomy" id="1288298"/>
    <lineage>
        <taxon>Bacteria</taxon>
        <taxon>Pseudomonadati</taxon>
        <taxon>Pseudomonadota</taxon>
        <taxon>Alphaproteobacteria</taxon>
        <taxon>Rhodobacterales</taxon>
        <taxon>Roseobacteraceae</taxon>
        <taxon>Roseovarius</taxon>
    </lineage>
</organism>
<feature type="signal peptide" evidence="6">
    <location>
        <begin position="1"/>
        <end position="22"/>
    </location>
</feature>
<evidence type="ECO:0000313" key="7">
    <source>
        <dbReference type="EMBL" id="KGM87427.1"/>
    </source>
</evidence>
<evidence type="ECO:0000256" key="5">
    <source>
        <dbReference type="ARBA" id="ARBA00022764"/>
    </source>
</evidence>
<dbReference type="Proteomes" id="UP000030021">
    <property type="component" value="Unassembled WGS sequence"/>
</dbReference>
<comment type="subcellular location">
    <subcellularLocation>
        <location evidence="1">Periplasm</location>
    </subcellularLocation>
</comment>
<dbReference type="Pfam" id="PF03480">
    <property type="entry name" value="DctP"/>
    <property type="match status" value="1"/>
</dbReference>
<reference evidence="7 8" key="1">
    <citation type="submission" date="2013-01" db="EMBL/GenBank/DDBJ databases">
        <authorList>
            <person name="Fiebig A."/>
            <person name="Goeker M."/>
            <person name="Klenk H.-P.P."/>
        </authorList>
    </citation>
    <scope>NUCLEOTIDE SEQUENCE [LARGE SCALE GENOMIC DNA]</scope>
    <source>
        <strain evidence="7 8">DSM 17069</strain>
    </source>
</reference>